<feature type="transmembrane region" description="Helical" evidence="1">
    <location>
        <begin position="75"/>
        <end position="92"/>
    </location>
</feature>
<gene>
    <name evidence="2" type="ORF">METZ01_LOCUS321137</name>
</gene>
<keyword evidence="1" id="KW-1133">Transmembrane helix</keyword>
<organism evidence="2">
    <name type="scientific">marine metagenome</name>
    <dbReference type="NCBI Taxonomy" id="408172"/>
    <lineage>
        <taxon>unclassified sequences</taxon>
        <taxon>metagenomes</taxon>
        <taxon>ecological metagenomes</taxon>
    </lineage>
</organism>
<keyword evidence="1" id="KW-0812">Transmembrane</keyword>
<sequence length="93" mass="10397">MPKIGLLMAIFMLTAVFLAAHSFHNEYSDLPLRTRGIKTVIYGLGPWLCAFAFAGAKWAFQILLRKQPSGFRHTFTWVAGIVVALMIITKIIS</sequence>
<evidence type="ECO:0000313" key="2">
    <source>
        <dbReference type="EMBL" id="SVC68283.1"/>
    </source>
</evidence>
<feature type="transmembrane region" description="Helical" evidence="1">
    <location>
        <begin position="44"/>
        <end position="63"/>
    </location>
</feature>
<reference evidence="2" key="1">
    <citation type="submission" date="2018-05" db="EMBL/GenBank/DDBJ databases">
        <authorList>
            <person name="Lanie J.A."/>
            <person name="Ng W.-L."/>
            <person name="Kazmierczak K.M."/>
            <person name="Andrzejewski T.M."/>
            <person name="Davidsen T.M."/>
            <person name="Wayne K.J."/>
            <person name="Tettelin H."/>
            <person name="Glass J.I."/>
            <person name="Rusch D."/>
            <person name="Podicherti R."/>
            <person name="Tsui H.-C.T."/>
            <person name="Winkler M.E."/>
        </authorList>
    </citation>
    <scope>NUCLEOTIDE SEQUENCE</scope>
</reference>
<accession>A0A382P4K0</accession>
<dbReference type="EMBL" id="UINC01104830">
    <property type="protein sequence ID" value="SVC68283.1"/>
    <property type="molecule type" value="Genomic_DNA"/>
</dbReference>
<protein>
    <submittedName>
        <fullName evidence="2">Uncharacterized protein</fullName>
    </submittedName>
</protein>
<proteinExistence type="predicted"/>
<name>A0A382P4K0_9ZZZZ</name>
<dbReference type="AlphaFoldDB" id="A0A382P4K0"/>
<evidence type="ECO:0000256" key="1">
    <source>
        <dbReference type="SAM" id="Phobius"/>
    </source>
</evidence>
<keyword evidence="1" id="KW-0472">Membrane</keyword>